<evidence type="ECO:0000256" key="5">
    <source>
        <dbReference type="ARBA" id="ARBA00022692"/>
    </source>
</evidence>
<dbReference type="NCBIfam" id="NF003716">
    <property type="entry name" value="PRK05326.1-3"/>
    <property type="match status" value="1"/>
</dbReference>
<feature type="transmembrane region" description="Helical" evidence="9">
    <location>
        <begin position="273"/>
        <end position="290"/>
    </location>
</feature>
<dbReference type="Pfam" id="PF02080">
    <property type="entry name" value="TrkA_C"/>
    <property type="match status" value="1"/>
</dbReference>
<protein>
    <submittedName>
        <fullName evidence="11">Potassium/proton antiporter</fullName>
    </submittedName>
</protein>
<keyword evidence="7" id="KW-0406">Ion transport</keyword>
<keyword evidence="3" id="KW-0050">Antiport</keyword>
<dbReference type="SUPFAM" id="SSF116726">
    <property type="entry name" value="TrkA C-terminal domain-like"/>
    <property type="match status" value="1"/>
</dbReference>
<feature type="transmembrane region" description="Helical" evidence="9">
    <location>
        <begin position="91"/>
        <end position="116"/>
    </location>
</feature>
<dbReference type="EMBL" id="JBHUGD010000003">
    <property type="protein sequence ID" value="MFD1947317.1"/>
    <property type="molecule type" value="Genomic_DNA"/>
</dbReference>
<feature type="transmembrane region" description="Helical" evidence="9">
    <location>
        <begin position="37"/>
        <end position="56"/>
    </location>
</feature>
<feature type="domain" description="RCK C-terminal" evidence="10">
    <location>
        <begin position="403"/>
        <end position="485"/>
    </location>
</feature>
<feature type="transmembrane region" description="Helical" evidence="9">
    <location>
        <begin position="221"/>
        <end position="238"/>
    </location>
</feature>
<evidence type="ECO:0000256" key="1">
    <source>
        <dbReference type="ARBA" id="ARBA00004651"/>
    </source>
</evidence>
<dbReference type="Proteomes" id="UP001597351">
    <property type="component" value="Unassembled WGS sequence"/>
</dbReference>
<evidence type="ECO:0000313" key="11">
    <source>
        <dbReference type="EMBL" id="MFD1947317.1"/>
    </source>
</evidence>
<feature type="transmembrane region" description="Helical" evidence="9">
    <location>
        <begin position="12"/>
        <end position="30"/>
    </location>
</feature>
<name>A0ABW4TP52_9ACTN</name>
<keyword evidence="5 9" id="KW-0812">Transmembrane</keyword>
<feature type="transmembrane region" description="Helical" evidence="9">
    <location>
        <begin position="244"/>
        <end position="261"/>
    </location>
</feature>
<evidence type="ECO:0000256" key="7">
    <source>
        <dbReference type="ARBA" id="ARBA00023065"/>
    </source>
</evidence>
<feature type="transmembrane region" description="Helical" evidence="9">
    <location>
        <begin position="335"/>
        <end position="355"/>
    </location>
</feature>
<dbReference type="PANTHER" id="PTHR32507">
    <property type="entry name" value="NA(+)/H(+) ANTIPORTER 1"/>
    <property type="match status" value="1"/>
</dbReference>
<keyword evidence="2" id="KW-0813">Transport</keyword>
<comment type="caution">
    <text evidence="11">The sequence shown here is derived from an EMBL/GenBank/DDBJ whole genome shotgun (WGS) entry which is preliminary data.</text>
</comment>
<evidence type="ECO:0000256" key="2">
    <source>
        <dbReference type="ARBA" id="ARBA00022448"/>
    </source>
</evidence>
<dbReference type="PANTHER" id="PTHR32507:SF7">
    <property type="entry name" value="K(+)_H(+) ANTIPORTER NHAP2"/>
    <property type="match status" value="1"/>
</dbReference>
<gene>
    <name evidence="11" type="ORF">ACFSDE_10985</name>
</gene>
<dbReference type="RefSeq" id="WP_343918298.1">
    <property type="nucleotide sequence ID" value="NZ_BAAAJT010000002.1"/>
</dbReference>
<keyword evidence="12" id="KW-1185">Reference proteome</keyword>
<feature type="transmembrane region" description="Helical" evidence="9">
    <location>
        <begin position="62"/>
        <end position="79"/>
    </location>
</feature>
<accession>A0ABW4TP52</accession>
<dbReference type="NCBIfam" id="NF003715">
    <property type="entry name" value="PRK05326.1-2"/>
    <property type="match status" value="1"/>
</dbReference>
<proteinExistence type="predicted"/>
<evidence type="ECO:0000256" key="6">
    <source>
        <dbReference type="ARBA" id="ARBA00022989"/>
    </source>
</evidence>
<keyword evidence="4" id="KW-1003">Cell membrane</keyword>
<dbReference type="InterPro" id="IPR006037">
    <property type="entry name" value="RCK_C"/>
</dbReference>
<dbReference type="Pfam" id="PF00999">
    <property type="entry name" value="Na_H_Exchanger"/>
    <property type="match status" value="1"/>
</dbReference>
<evidence type="ECO:0000256" key="4">
    <source>
        <dbReference type="ARBA" id="ARBA00022475"/>
    </source>
</evidence>
<keyword evidence="8 9" id="KW-0472">Membrane</keyword>
<dbReference type="Gene3D" id="1.20.1530.20">
    <property type="match status" value="1"/>
</dbReference>
<keyword evidence="6 9" id="KW-1133">Transmembrane helix</keyword>
<evidence type="ECO:0000256" key="3">
    <source>
        <dbReference type="ARBA" id="ARBA00022449"/>
    </source>
</evidence>
<feature type="transmembrane region" description="Helical" evidence="9">
    <location>
        <begin position="296"/>
        <end position="314"/>
    </location>
</feature>
<evidence type="ECO:0000259" key="10">
    <source>
        <dbReference type="PROSITE" id="PS51202"/>
    </source>
</evidence>
<evidence type="ECO:0000256" key="9">
    <source>
        <dbReference type="SAM" id="Phobius"/>
    </source>
</evidence>
<evidence type="ECO:0000256" key="8">
    <source>
        <dbReference type="ARBA" id="ARBA00023136"/>
    </source>
</evidence>
<reference evidence="12" key="1">
    <citation type="journal article" date="2019" name="Int. J. Syst. Evol. Microbiol.">
        <title>The Global Catalogue of Microorganisms (GCM) 10K type strain sequencing project: providing services to taxonomists for standard genome sequencing and annotation.</title>
        <authorList>
            <consortium name="The Broad Institute Genomics Platform"/>
            <consortium name="The Broad Institute Genome Sequencing Center for Infectious Disease"/>
            <person name="Wu L."/>
            <person name="Ma J."/>
        </authorList>
    </citation>
    <scope>NUCLEOTIDE SEQUENCE [LARGE SCALE GENOMIC DNA]</scope>
    <source>
        <strain evidence="12">CGMCC 1.12477</strain>
    </source>
</reference>
<dbReference type="InterPro" id="IPR036721">
    <property type="entry name" value="RCK_C_sf"/>
</dbReference>
<dbReference type="PROSITE" id="PS51202">
    <property type="entry name" value="RCK_C"/>
    <property type="match status" value="1"/>
</dbReference>
<organism evidence="11 12">
    <name type="scientific">Nocardioides aestuarii</name>
    <dbReference type="NCBI Taxonomy" id="252231"/>
    <lineage>
        <taxon>Bacteria</taxon>
        <taxon>Bacillati</taxon>
        <taxon>Actinomycetota</taxon>
        <taxon>Actinomycetes</taxon>
        <taxon>Propionibacteriales</taxon>
        <taxon>Nocardioidaceae</taxon>
        <taxon>Nocardioides</taxon>
    </lineage>
</organism>
<dbReference type="Gene3D" id="3.30.70.1450">
    <property type="entry name" value="Regulator of K+ conductance, C-terminal domain"/>
    <property type="match status" value="1"/>
</dbReference>
<evidence type="ECO:0000313" key="12">
    <source>
        <dbReference type="Proteomes" id="UP001597351"/>
    </source>
</evidence>
<dbReference type="InterPro" id="IPR038770">
    <property type="entry name" value="Na+/solute_symporter_sf"/>
</dbReference>
<feature type="transmembrane region" description="Helical" evidence="9">
    <location>
        <begin position="190"/>
        <end position="212"/>
    </location>
</feature>
<dbReference type="InterPro" id="IPR006153">
    <property type="entry name" value="Cation/H_exchanger_TM"/>
</dbReference>
<comment type="subcellular location">
    <subcellularLocation>
        <location evidence="1">Cell membrane</location>
        <topology evidence="1">Multi-pass membrane protein</topology>
    </subcellularLocation>
</comment>
<feature type="transmembrane region" description="Helical" evidence="9">
    <location>
        <begin position="367"/>
        <end position="390"/>
    </location>
</feature>
<sequence>MTFDVHELDTFVLVGSAVTLLAILAVRLSSRLGLPSLLIYLLMGVALGERGLGINFEDAQVAHALGFAALALILAEGGLTTSWREVKPSMALGASLATIGVGVSIAVVAVGSHFLLGLPWELAVLLGAVTSPTDAAAVFSVLRVVPLPRRIIGPLEAESGLNDAPTVVLVTLVSTGAWAEYGLWGAAGIVVWELAVGVVSGLAFGFGGAWVMRRAALPSSGLYPIAVFCLALLSYGAASFVHGSGFAAVYVAALVLGNMELPHRVATRSFAEGVAWLAQIGLFVMLGLLLSPSRIGLETILLAVAAGLLLTFVARPVSVWISSLRSDMGWQDRAFMSWAGLRGAVPIVLTTIPLAEGVDGSERLFDLVFVMVVLYTLLTGPTLPSMARLLRVARRSEPRGFDVEVAPLDRVAADLLQVSISPVSRLHGVEVGELRLPLGASLSMIIRDGETIVPEHRTVLRHGDDLLVVTPRRLREKTEKRLRQVSVGGRLAQWLDRAD</sequence>